<dbReference type="SUPFAM" id="SSF52172">
    <property type="entry name" value="CheY-like"/>
    <property type="match status" value="1"/>
</dbReference>
<reference evidence="12 13" key="1">
    <citation type="submission" date="2022-04" db="EMBL/GenBank/DDBJ databases">
        <title>Positive selection, recombination, and allopatry shape intraspecific diversity of widespread and dominant cyanobacteria.</title>
        <authorList>
            <person name="Wei J."/>
            <person name="Shu W."/>
            <person name="Hu C."/>
        </authorList>
    </citation>
    <scope>NUCLEOTIDE SEQUENCE [LARGE SCALE GENOMIC DNA]</scope>
    <source>
        <strain evidence="12 13">GB2-A4</strain>
    </source>
</reference>
<feature type="domain" description="Response regulatory" evidence="9">
    <location>
        <begin position="826"/>
        <end position="944"/>
    </location>
</feature>
<dbReference type="PROSITE" id="PS50110">
    <property type="entry name" value="RESPONSE_REGULATORY"/>
    <property type="match status" value="1"/>
</dbReference>
<feature type="domain" description="PAC" evidence="11">
    <location>
        <begin position="502"/>
        <end position="554"/>
    </location>
</feature>
<keyword evidence="5" id="KW-0902">Two-component regulatory system</keyword>
<dbReference type="InterPro" id="IPR000014">
    <property type="entry name" value="PAS"/>
</dbReference>
<dbReference type="PANTHER" id="PTHR43547">
    <property type="entry name" value="TWO-COMPONENT HISTIDINE KINASE"/>
    <property type="match status" value="1"/>
</dbReference>
<evidence type="ECO:0000256" key="4">
    <source>
        <dbReference type="ARBA" id="ARBA00022777"/>
    </source>
</evidence>
<dbReference type="PROSITE" id="PS50113">
    <property type="entry name" value="PAC"/>
    <property type="match status" value="2"/>
</dbReference>
<keyword evidence="13" id="KW-1185">Reference proteome</keyword>
<dbReference type="InterPro" id="IPR036097">
    <property type="entry name" value="HisK_dim/P_sf"/>
</dbReference>
<evidence type="ECO:0000313" key="13">
    <source>
        <dbReference type="Proteomes" id="UP001464891"/>
    </source>
</evidence>
<dbReference type="Gene3D" id="1.10.287.130">
    <property type="match status" value="1"/>
</dbReference>
<dbReference type="Gene3D" id="3.30.450.20">
    <property type="entry name" value="PAS domain"/>
    <property type="match status" value="4"/>
</dbReference>
<dbReference type="NCBIfam" id="TIGR00229">
    <property type="entry name" value="sensory_box"/>
    <property type="match status" value="3"/>
</dbReference>
<dbReference type="InterPro" id="IPR035965">
    <property type="entry name" value="PAS-like_dom_sf"/>
</dbReference>
<evidence type="ECO:0000259" key="9">
    <source>
        <dbReference type="PROSITE" id="PS50110"/>
    </source>
</evidence>
<dbReference type="SUPFAM" id="SSF55785">
    <property type="entry name" value="PYP-like sensor domain (PAS domain)"/>
    <property type="match status" value="5"/>
</dbReference>
<evidence type="ECO:0000256" key="5">
    <source>
        <dbReference type="ARBA" id="ARBA00023012"/>
    </source>
</evidence>
<dbReference type="PROSITE" id="PS50109">
    <property type="entry name" value="HIS_KIN"/>
    <property type="match status" value="1"/>
</dbReference>
<dbReference type="SMART" id="SM00086">
    <property type="entry name" value="PAC"/>
    <property type="match status" value="2"/>
</dbReference>
<evidence type="ECO:0000313" key="12">
    <source>
        <dbReference type="EMBL" id="MEP0821171.1"/>
    </source>
</evidence>
<dbReference type="Pfam" id="PF13188">
    <property type="entry name" value="PAS_8"/>
    <property type="match status" value="1"/>
</dbReference>
<evidence type="ECO:0000259" key="11">
    <source>
        <dbReference type="PROSITE" id="PS50113"/>
    </source>
</evidence>
<evidence type="ECO:0000256" key="3">
    <source>
        <dbReference type="ARBA" id="ARBA00022553"/>
    </source>
</evidence>
<dbReference type="Pfam" id="PF00072">
    <property type="entry name" value="Response_reg"/>
    <property type="match status" value="1"/>
</dbReference>
<dbReference type="InterPro" id="IPR001789">
    <property type="entry name" value="Sig_transdc_resp-reg_receiver"/>
</dbReference>
<feature type="domain" description="PAS" evidence="10">
    <location>
        <begin position="144"/>
        <end position="214"/>
    </location>
</feature>
<dbReference type="InterPro" id="IPR013655">
    <property type="entry name" value="PAS_fold_3"/>
</dbReference>
<feature type="domain" description="PAC" evidence="11">
    <location>
        <begin position="216"/>
        <end position="268"/>
    </location>
</feature>
<keyword evidence="3 6" id="KW-0597">Phosphoprotein</keyword>
<feature type="non-terminal residue" evidence="12">
    <location>
        <position position="1"/>
    </location>
</feature>
<dbReference type="PRINTS" id="PR00344">
    <property type="entry name" value="BCTRLSENSOR"/>
</dbReference>
<evidence type="ECO:0000256" key="7">
    <source>
        <dbReference type="SAM" id="Coils"/>
    </source>
</evidence>
<dbReference type="SMART" id="SM00388">
    <property type="entry name" value="HisKA"/>
    <property type="match status" value="1"/>
</dbReference>
<dbReference type="SMART" id="SM00091">
    <property type="entry name" value="PAS"/>
    <property type="match status" value="4"/>
</dbReference>
<dbReference type="InterPro" id="IPR005467">
    <property type="entry name" value="His_kinase_dom"/>
</dbReference>
<dbReference type="InterPro" id="IPR000700">
    <property type="entry name" value="PAS-assoc_C"/>
</dbReference>
<evidence type="ECO:0000256" key="1">
    <source>
        <dbReference type="ARBA" id="ARBA00000085"/>
    </source>
</evidence>
<dbReference type="Pfam" id="PF02518">
    <property type="entry name" value="HATPase_c"/>
    <property type="match status" value="1"/>
</dbReference>
<keyword evidence="4" id="KW-0808">Transferase</keyword>
<dbReference type="Gene3D" id="3.40.50.2300">
    <property type="match status" value="1"/>
</dbReference>
<feature type="domain" description="PAS" evidence="10">
    <location>
        <begin position="20"/>
        <end position="90"/>
    </location>
</feature>
<dbReference type="InterPro" id="IPR001610">
    <property type="entry name" value="PAC"/>
</dbReference>
<dbReference type="SUPFAM" id="SSF55874">
    <property type="entry name" value="ATPase domain of HSP90 chaperone/DNA topoisomerase II/histidine kinase"/>
    <property type="match status" value="1"/>
</dbReference>
<protein>
    <recommendedName>
        <fullName evidence="2">histidine kinase</fullName>
        <ecNumber evidence="2">2.7.13.3</ecNumber>
    </recommendedName>
</protein>
<dbReference type="Pfam" id="PF00512">
    <property type="entry name" value="HisKA"/>
    <property type="match status" value="1"/>
</dbReference>
<dbReference type="InterPro" id="IPR011006">
    <property type="entry name" value="CheY-like_superfamily"/>
</dbReference>
<dbReference type="CDD" id="cd17580">
    <property type="entry name" value="REC_2_DhkD-like"/>
    <property type="match status" value="1"/>
</dbReference>
<keyword evidence="7" id="KW-0175">Coiled coil</keyword>
<organism evidence="12 13">
    <name type="scientific">Trichocoleus desertorum GB2-A4</name>
    <dbReference type="NCBI Taxonomy" id="2933944"/>
    <lineage>
        <taxon>Bacteria</taxon>
        <taxon>Bacillati</taxon>
        <taxon>Cyanobacteriota</taxon>
        <taxon>Cyanophyceae</taxon>
        <taxon>Leptolyngbyales</taxon>
        <taxon>Trichocoleusaceae</taxon>
        <taxon>Trichocoleus</taxon>
    </lineage>
</organism>
<feature type="domain" description="Histidine kinase" evidence="8">
    <location>
        <begin position="579"/>
        <end position="797"/>
    </location>
</feature>
<dbReference type="SMART" id="SM00448">
    <property type="entry name" value="REC"/>
    <property type="match status" value="1"/>
</dbReference>
<dbReference type="CDD" id="cd00082">
    <property type="entry name" value="HisKA"/>
    <property type="match status" value="1"/>
</dbReference>
<dbReference type="PROSITE" id="PS50112">
    <property type="entry name" value="PAS"/>
    <property type="match status" value="2"/>
</dbReference>
<sequence>GSQIGQFMERKRTEIALRESQDLFQSFMNHSPMAAFIKDEAGRYLYVNSWAERVNQRQKADFIGKTDFEILPPAIAHQLHENDLTVLSNGQPMQTLETVQQFGRERSYMSFKFPFRNAARQKLLAGVAIDVTDRIQAEAALQQREAELRLITNAVPVLISFVDAEQRYRFNNQKYEEWFGRSAAEVNGKYIWEVLGETAYAAIRPYVEQVLSGQEVTFETKATYSTGDLRDVVVTYVPRFDHKGTVEGFVTLVNDITRRKQAEAALIAQEQRYRYIFESVSVAIWEEDFSEVKAAITQLKAAGVKDFRQYFAQHPEFVHQAMGLVHIRDVNQAALQMFGAQDKAELLTSLHQIFVPETQEVFIGELLAIAAEEPLFAAETVLQNLQGDRFDVWVTITFPSPSEACDRVLVSLLDITDRKQAEAALRTSAERLSVALAAAKLGDWNWDAATDLVTLSERATAIFGIPSSSHLTWAEMWNLLHQDDREQARLQVEQAIAEQSNYDIEYRVIHADGSERWIAAKGRAQYDSSRQALGMLEVVQDITPRKQAEAEREQLLLREQAAREEAEQANRIKDEFLAVLSHELRSPLNPILGWAQLLKSRTLDAQKTQHALETIERNAKLQTQLIEDLLDVSRILRGKLVLNTAIVNLGSTIEAALETVKLAAEAKGIEIQKRFNPAVGQVRGDQARLQQIIWNLLSNAVKFTPAGGRVEICLEQVDTEAHIQVKDTGKGINSQFLPYVFEYFRQEDGTTTRKFGGLGLGLAIVGHLTELHGGTVEAQSPGEELGATFTVRLPLLISTEPRNLSGQDASLSSRNSTLDLPLTGLRLLVVDDEPDIRDIVSFVLEQAGASVSIAASALEALDRLQQFLPDAIVCDIGMPDMDGYMLMRQVRMLPPDQGGGVLAIALTAYAGEIDQQQALAAGFQRHMAKPIEPEDLVRAIIALMKS</sequence>
<evidence type="ECO:0000256" key="2">
    <source>
        <dbReference type="ARBA" id="ARBA00012438"/>
    </source>
</evidence>
<dbReference type="Pfam" id="PF08447">
    <property type="entry name" value="PAS_3"/>
    <property type="match status" value="1"/>
</dbReference>
<dbReference type="Pfam" id="PF08448">
    <property type="entry name" value="PAS_4"/>
    <property type="match status" value="2"/>
</dbReference>
<proteinExistence type="predicted"/>
<dbReference type="InterPro" id="IPR004358">
    <property type="entry name" value="Sig_transdc_His_kin-like_C"/>
</dbReference>
<dbReference type="InterPro" id="IPR003661">
    <property type="entry name" value="HisK_dim/P_dom"/>
</dbReference>
<gene>
    <name evidence="12" type="ORF">NC998_29455</name>
</gene>
<accession>A0ABV0JHE0</accession>
<dbReference type="CDD" id="cd00130">
    <property type="entry name" value="PAS"/>
    <property type="match status" value="3"/>
</dbReference>
<dbReference type="SMART" id="SM00387">
    <property type="entry name" value="HATPase_c"/>
    <property type="match status" value="1"/>
</dbReference>
<dbReference type="PANTHER" id="PTHR43547:SF2">
    <property type="entry name" value="HYBRID SIGNAL TRANSDUCTION HISTIDINE KINASE C"/>
    <property type="match status" value="1"/>
</dbReference>
<dbReference type="EMBL" id="JAMPKM010000081">
    <property type="protein sequence ID" value="MEP0821171.1"/>
    <property type="molecule type" value="Genomic_DNA"/>
</dbReference>
<dbReference type="Gene3D" id="3.30.565.10">
    <property type="entry name" value="Histidine kinase-like ATPase, C-terminal domain"/>
    <property type="match status" value="1"/>
</dbReference>
<keyword evidence="4" id="KW-0418">Kinase</keyword>
<feature type="coiled-coil region" evidence="7">
    <location>
        <begin position="545"/>
        <end position="572"/>
    </location>
</feature>
<dbReference type="SUPFAM" id="SSF47384">
    <property type="entry name" value="Homodimeric domain of signal transducing histidine kinase"/>
    <property type="match status" value="1"/>
</dbReference>
<dbReference type="Gene3D" id="2.10.70.100">
    <property type="match status" value="1"/>
</dbReference>
<feature type="modified residue" description="4-aspartylphosphate" evidence="6">
    <location>
        <position position="875"/>
    </location>
</feature>
<name>A0ABV0JHE0_9CYAN</name>
<dbReference type="Proteomes" id="UP001464891">
    <property type="component" value="Unassembled WGS sequence"/>
</dbReference>
<evidence type="ECO:0000259" key="8">
    <source>
        <dbReference type="PROSITE" id="PS50109"/>
    </source>
</evidence>
<evidence type="ECO:0000256" key="6">
    <source>
        <dbReference type="PROSITE-ProRule" id="PRU00169"/>
    </source>
</evidence>
<dbReference type="InterPro" id="IPR003594">
    <property type="entry name" value="HATPase_dom"/>
</dbReference>
<comment type="catalytic activity">
    <reaction evidence="1">
        <text>ATP + protein L-histidine = ADP + protein N-phospho-L-histidine.</text>
        <dbReference type="EC" id="2.7.13.3"/>
    </reaction>
</comment>
<evidence type="ECO:0000259" key="10">
    <source>
        <dbReference type="PROSITE" id="PS50112"/>
    </source>
</evidence>
<dbReference type="InterPro" id="IPR036890">
    <property type="entry name" value="HATPase_C_sf"/>
</dbReference>
<dbReference type="InterPro" id="IPR013656">
    <property type="entry name" value="PAS_4"/>
</dbReference>
<dbReference type="EC" id="2.7.13.3" evidence="2"/>
<comment type="caution">
    <text evidence="12">The sequence shown here is derived from an EMBL/GenBank/DDBJ whole genome shotgun (WGS) entry which is preliminary data.</text>
</comment>
<dbReference type="RefSeq" id="WP_206755480.1">
    <property type="nucleotide sequence ID" value="NZ_JAMPKM010000081.1"/>
</dbReference>